<dbReference type="AlphaFoldDB" id="A0A316VDU4"/>
<dbReference type="InParanoid" id="A0A316VDU4"/>
<name>A0A316VDU4_9BASI</name>
<evidence type="ECO:0000256" key="1">
    <source>
        <dbReference type="ARBA" id="ARBA00004275"/>
    </source>
</evidence>
<dbReference type="FunFam" id="3.40.50.720:FF:000084">
    <property type="entry name" value="Short-chain dehydrogenase reductase"/>
    <property type="match status" value="2"/>
</dbReference>
<keyword evidence="5" id="KW-0521">NADP</keyword>
<keyword evidence="8" id="KW-0576">Peroxisome</keyword>
<keyword evidence="13" id="KW-1185">Reference proteome</keyword>
<dbReference type="Proteomes" id="UP000245771">
    <property type="component" value="Unassembled WGS sequence"/>
</dbReference>
<dbReference type="SMART" id="SM00822">
    <property type="entry name" value="PKS_KR"/>
    <property type="match status" value="1"/>
</dbReference>
<dbReference type="Pfam" id="PF01575">
    <property type="entry name" value="MaoC_dehydratas"/>
    <property type="match status" value="1"/>
</dbReference>
<comment type="subcellular location">
    <subcellularLocation>
        <location evidence="1">Peroxisome</location>
    </subcellularLocation>
</comment>
<feature type="domain" description="Ketoreductase" evidence="11">
    <location>
        <begin position="17"/>
        <end position="203"/>
    </location>
</feature>
<dbReference type="CDD" id="cd05353">
    <property type="entry name" value="hydroxyacyl-CoA-like_DH_SDR_c-like"/>
    <property type="match status" value="2"/>
</dbReference>
<dbReference type="InterPro" id="IPR036291">
    <property type="entry name" value="NAD(P)-bd_dom_sf"/>
</dbReference>
<accession>A0A316VDU4</accession>
<dbReference type="SUPFAM" id="SSF54637">
    <property type="entry name" value="Thioesterase/thiol ester dehydrase-isomerase"/>
    <property type="match status" value="2"/>
</dbReference>
<dbReference type="EMBL" id="KZ819604">
    <property type="protein sequence ID" value="PWN33625.1"/>
    <property type="molecule type" value="Genomic_DNA"/>
</dbReference>
<dbReference type="Pfam" id="PF00106">
    <property type="entry name" value="adh_short"/>
    <property type="match status" value="2"/>
</dbReference>
<dbReference type="UniPathway" id="UPA00659"/>
<dbReference type="PRINTS" id="PR00081">
    <property type="entry name" value="GDHRDH"/>
</dbReference>
<organism evidence="12 13">
    <name type="scientific">Meira miltonrushii</name>
    <dbReference type="NCBI Taxonomy" id="1280837"/>
    <lineage>
        <taxon>Eukaryota</taxon>
        <taxon>Fungi</taxon>
        <taxon>Dikarya</taxon>
        <taxon>Basidiomycota</taxon>
        <taxon>Ustilaginomycotina</taxon>
        <taxon>Exobasidiomycetes</taxon>
        <taxon>Exobasidiales</taxon>
        <taxon>Brachybasidiaceae</taxon>
        <taxon>Meira</taxon>
    </lineage>
</organism>
<feature type="compositionally biased region" description="Acidic residues" evidence="10">
    <location>
        <begin position="610"/>
        <end position="629"/>
    </location>
</feature>
<dbReference type="OrthoDB" id="3592703at2759"/>
<keyword evidence="6" id="KW-0560">Oxidoreductase</keyword>
<evidence type="ECO:0000256" key="8">
    <source>
        <dbReference type="ARBA" id="ARBA00023140"/>
    </source>
</evidence>
<dbReference type="GO" id="GO:0006635">
    <property type="term" value="P:fatty acid beta-oxidation"/>
    <property type="evidence" value="ECO:0007669"/>
    <property type="project" value="UniProtKB-UniPathway"/>
</dbReference>
<evidence type="ECO:0000256" key="3">
    <source>
        <dbReference type="ARBA" id="ARBA00006484"/>
    </source>
</evidence>
<dbReference type="PRINTS" id="PR00080">
    <property type="entry name" value="SDRFAMILY"/>
</dbReference>
<sequence length="908" mass="97895">MSDFPVTENGKISYKGRVAIVTGAGNGLGRAYALALASRGCKIVVNDLGPSTQDKNRKAAEVVVEEIEKAGGEAIANLNSNLEGDKIVQQAVDKWGRIDILINNAGILRDKSFKSMGDQEWDAITAVHITGSYKCAHAAWPHMRKQKFGRIINIASAAGIYGNFGQANYSAAKLAMVAFSRTLGIEGAKYNIFANTIAPIAASQMLATIMPKEILDQLKPEFVAPLAVFLCSAANEEVNGQLFESGAGFVAALRRQRSRGVVFKTDDSFTPAAVREKVDEILDFDNEPEYPERVTDANHMDFLERAKAAKPNDQGEGQVKFDGQTILVTGAGAGLGRAYSLLFGKNGANVVVNDFSEKAAQAVVDEIKKAGGKAAPAVGSVEDGDKIVQAAVDAFGGLHAVINNAGILRDKSFASIDDKGWHDVVNVHLRGTYKICKAAWPIFLKQKYGRIVNTTSAVGIYGNFGQANYSTAKGGILGLTQTLAIEGQKNNILCNTIAPNAGTAMTATIWPQEMVDAFKPEFVAPAVGYLASDSNTEHTKLLLEVSGGWIAAVRWQRTAGHAFSHSKELTPEQIQKKIPKIMDFNPETSVYPASNQEAMTEIMANIGTDSQEEDDEDEGGDNYDDPEDSDIVKEAKKERPDATEYEYSERDVILYNLGIGSKAEELNYVYEGADEFQAIPTFGVVPMFDAMSTFPLDFLPNFQPTKLLHGEQFLKILKSPVPTSGTLTSKAQLIECLDKGKAASVVLKVITSDSSGEPVFENVSTLFIRGSGGFGGKKQTSRKDETVAANKPPQREPDAVLKQKTTTDQAALYRLSGDSNPLHIDPSFASMGGFDKPILHGLCSFGVSARLLQNKFGSFNQIKARFAGTVLPGEEITVKAWKDGEKKVIFESWVGDRQVLSAAGIILA</sequence>
<keyword evidence="4" id="KW-0276">Fatty acid metabolism</keyword>
<dbReference type="GO" id="GO:0004300">
    <property type="term" value="F:enoyl-CoA hydratase activity"/>
    <property type="evidence" value="ECO:0007669"/>
    <property type="project" value="UniProtKB-ARBA"/>
</dbReference>
<evidence type="ECO:0000259" key="11">
    <source>
        <dbReference type="SMART" id="SM00822"/>
    </source>
</evidence>
<protein>
    <submittedName>
        <fullName evidence="12">Putative multifunctional beta-oxidation protein</fullName>
    </submittedName>
</protein>
<keyword evidence="9" id="KW-0456">Lyase</keyword>
<evidence type="ECO:0000256" key="9">
    <source>
        <dbReference type="ARBA" id="ARBA00023239"/>
    </source>
</evidence>
<feature type="region of interest" description="Disordered" evidence="10">
    <location>
        <begin position="609"/>
        <end position="643"/>
    </location>
</feature>
<evidence type="ECO:0000256" key="5">
    <source>
        <dbReference type="ARBA" id="ARBA00022857"/>
    </source>
</evidence>
<evidence type="ECO:0000256" key="10">
    <source>
        <dbReference type="SAM" id="MobiDB-lite"/>
    </source>
</evidence>
<dbReference type="STRING" id="1280837.A0A316VDU4"/>
<feature type="compositionally biased region" description="Basic and acidic residues" evidence="10">
    <location>
        <begin position="630"/>
        <end position="643"/>
    </location>
</feature>
<comment type="pathway">
    <text evidence="2">Lipid metabolism; fatty acid beta-oxidation.</text>
</comment>
<dbReference type="InterPro" id="IPR002539">
    <property type="entry name" value="MaoC-like_dom"/>
</dbReference>
<feature type="region of interest" description="Disordered" evidence="10">
    <location>
        <begin position="773"/>
        <end position="796"/>
    </location>
</feature>
<dbReference type="Gene3D" id="3.40.50.720">
    <property type="entry name" value="NAD(P)-binding Rossmann-like Domain"/>
    <property type="match status" value="2"/>
</dbReference>
<dbReference type="GO" id="GO:0005777">
    <property type="term" value="C:peroxisome"/>
    <property type="evidence" value="ECO:0007669"/>
    <property type="project" value="UniProtKB-SubCell"/>
</dbReference>
<evidence type="ECO:0000256" key="6">
    <source>
        <dbReference type="ARBA" id="ARBA00023002"/>
    </source>
</evidence>
<dbReference type="GeneID" id="37024394"/>
<dbReference type="SUPFAM" id="SSF51735">
    <property type="entry name" value="NAD(P)-binding Rossmann-fold domains"/>
    <property type="match status" value="2"/>
</dbReference>
<dbReference type="InterPro" id="IPR029069">
    <property type="entry name" value="HotDog_dom_sf"/>
</dbReference>
<keyword evidence="7" id="KW-0443">Lipid metabolism</keyword>
<evidence type="ECO:0000256" key="7">
    <source>
        <dbReference type="ARBA" id="ARBA00023098"/>
    </source>
</evidence>
<evidence type="ECO:0000256" key="4">
    <source>
        <dbReference type="ARBA" id="ARBA00022832"/>
    </source>
</evidence>
<reference evidence="12 13" key="1">
    <citation type="journal article" date="2018" name="Mol. Biol. Evol.">
        <title>Broad Genomic Sampling Reveals a Smut Pathogenic Ancestry of the Fungal Clade Ustilaginomycotina.</title>
        <authorList>
            <person name="Kijpornyongpan T."/>
            <person name="Mondo S.J."/>
            <person name="Barry K."/>
            <person name="Sandor L."/>
            <person name="Lee J."/>
            <person name="Lipzen A."/>
            <person name="Pangilinan J."/>
            <person name="LaButti K."/>
            <person name="Hainaut M."/>
            <person name="Henrissat B."/>
            <person name="Grigoriev I.V."/>
            <person name="Spatafora J.W."/>
            <person name="Aime M.C."/>
        </authorList>
    </citation>
    <scope>NUCLEOTIDE SEQUENCE [LARGE SCALE GENOMIC DNA]</scope>
    <source>
        <strain evidence="12 13">MCA 3882</strain>
    </source>
</reference>
<dbReference type="Pfam" id="PF22622">
    <property type="entry name" value="MFE-2_hydrat-2_N"/>
    <property type="match status" value="1"/>
</dbReference>
<dbReference type="InterPro" id="IPR002347">
    <property type="entry name" value="SDR_fam"/>
</dbReference>
<dbReference type="GO" id="GO:0016491">
    <property type="term" value="F:oxidoreductase activity"/>
    <property type="evidence" value="ECO:0007669"/>
    <property type="project" value="UniProtKB-KW"/>
</dbReference>
<evidence type="ECO:0000313" key="12">
    <source>
        <dbReference type="EMBL" id="PWN33625.1"/>
    </source>
</evidence>
<dbReference type="PROSITE" id="PS00061">
    <property type="entry name" value="ADH_SHORT"/>
    <property type="match status" value="2"/>
</dbReference>
<gene>
    <name evidence="12" type="ORF">FA14DRAFT_63988</name>
</gene>
<proteinExistence type="inferred from homology"/>
<dbReference type="InterPro" id="IPR051687">
    <property type="entry name" value="Peroxisomal_Beta-Oxidation"/>
</dbReference>
<evidence type="ECO:0000256" key="2">
    <source>
        <dbReference type="ARBA" id="ARBA00005005"/>
    </source>
</evidence>
<dbReference type="Gene3D" id="3.10.129.10">
    <property type="entry name" value="Hotdog Thioesterase"/>
    <property type="match status" value="2"/>
</dbReference>
<evidence type="ECO:0000313" key="13">
    <source>
        <dbReference type="Proteomes" id="UP000245771"/>
    </source>
</evidence>
<dbReference type="InterPro" id="IPR057326">
    <property type="entry name" value="KR_dom"/>
</dbReference>
<dbReference type="RefSeq" id="XP_025353927.1">
    <property type="nucleotide sequence ID" value="XM_025502613.1"/>
</dbReference>
<dbReference type="InterPro" id="IPR054357">
    <property type="entry name" value="MFE-2_N"/>
</dbReference>
<dbReference type="PANTHER" id="PTHR45024:SF2">
    <property type="entry name" value="SCP2 DOMAIN-CONTAINING PROTEIN"/>
    <property type="match status" value="1"/>
</dbReference>
<dbReference type="PANTHER" id="PTHR45024">
    <property type="entry name" value="DEHYDROGENASES, SHORT CHAIN"/>
    <property type="match status" value="1"/>
</dbReference>
<dbReference type="InterPro" id="IPR020904">
    <property type="entry name" value="Sc_DH/Rdtase_CS"/>
</dbReference>
<comment type="similarity">
    <text evidence="3">Belongs to the short-chain dehydrogenases/reductases (SDR) family.</text>
</comment>
<dbReference type="CDD" id="cd03448">
    <property type="entry name" value="HDE_HSD"/>
    <property type="match status" value="1"/>
</dbReference>